<organism evidence="1 2">
    <name type="scientific">Strongyloides venezuelensis</name>
    <name type="common">Threadworm</name>
    <dbReference type="NCBI Taxonomy" id="75913"/>
    <lineage>
        <taxon>Eukaryota</taxon>
        <taxon>Metazoa</taxon>
        <taxon>Ecdysozoa</taxon>
        <taxon>Nematoda</taxon>
        <taxon>Chromadorea</taxon>
        <taxon>Rhabditida</taxon>
        <taxon>Tylenchina</taxon>
        <taxon>Panagrolaimomorpha</taxon>
        <taxon>Strongyloidoidea</taxon>
        <taxon>Strongyloididae</taxon>
        <taxon>Strongyloides</taxon>
    </lineage>
</organism>
<dbReference type="Proteomes" id="UP000035680">
    <property type="component" value="Unassembled WGS sequence"/>
</dbReference>
<keyword evidence="1" id="KW-1185">Reference proteome</keyword>
<reference evidence="2" key="2">
    <citation type="submission" date="2015-08" db="UniProtKB">
        <authorList>
            <consortium name="WormBaseParasite"/>
        </authorList>
    </citation>
    <scope>IDENTIFICATION</scope>
</reference>
<protein>
    <submittedName>
        <fullName evidence="2">Uncharacterized protein</fullName>
    </submittedName>
</protein>
<evidence type="ECO:0000313" key="2">
    <source>
        <dbReference type="WBParaSite" id="SVE_0811400.1"/>
    </source>
</evidence>
<reference evidence="1" key="1">
    <citation type="submission" date="2014-07" db="EMBL/GenBank/DDBJ databases">
        <authorList>
            <person name="Martin A.A"/>
            <person name="De Silva N."/>
        </authorList>
    </citation>
    <scope>NUCLEOTIDE SEQUENCE</scope>
</reference>
<accession>A0A0K0FGV7</accession>
<name>A0A0K0FGV7_STRVS</name>
<evidence type="ECO:0000313" key="1">
    <source>
        <dbReference type="Proteomes" id="UP000035680"/>
    </source>
</evidence>
<dbReference type="AlphaFoldDB" id="A0A0K0FGV7"/>
<proteinExistence type="predicted"/>
<dbReference type="WBParaSite" id="SVE_0811400.1">
    <property type="protein sequence ID" value="SVE_0811400.1"/>
    <property type="gene ID" value="SVE_0811400"/>
</dbReference>
<sequence>MKGHQNTYGCFFCDLAAQPTKNHHEKKRTNRFIGLGTLRNENNEIELQNTQEMGYKEENHLRKISSIPGIVCPDPMHVLFSSGIFSKFLNNLIEGFYIKSENRTGDISIAKLDDITIETYDRISSTLYPSKRKPKSLKKISFYKASDFKMSFLVLVPCILSFCLKSNTHKTSLSIFLLLISGVTQCCFSAPSQSGEILIRQFYEYFQQFFSTSYCTLKLHEVYHLSEVYERLGLKLSEISCFGGEGYLKKLKNLLSNHSQGNILLQLQKRILVDYACSKQILSENKLKKKIKFLMYTKDGTFNFGEVTEKIDNGFLIKCINKKRNLLQLLLNDYQQFIEFQVLCQHDQYFKLIHEFNDENATDENIESKKFIPISNFICSCVVIDNINGGKLIIPNLIDDVN</sequence>